<dbReference type="Proteomes" id="UP000295707">
    <property type="component" value="Unassembled WGS sequence"/>
</dbReference>
<dbReference type="AlphaFoldDB" id="A0A4V2PGK9"/>
<protein>
    <submittedName>
        <fullName evidence="1">Uncharacterized protein</fullName>
    </submittedName>
</protein>
<dbReference type="RefSeq" id="WP_132971124.1">
    <property type="nucleotide sequence ID" value="NZ_SMFX01000001.1"/>
</dbReference>
<sequence length="79" mass="9250">MPYYVYKISPGPTKLVSALEKLGQYDSFKEAKQHARGLRAELSEDDKCQIKVMFAETELEAEEQLMEKREAPILREWEK</sequence>
<dbReference type="EMBL" id="SMFX01000001">
    <property type="protein sequence ID" value="TCK17236.1"/>
    <property type="molecule type" value="Genomic_DNA"/>
</dbReference>
<reference evidence="1 2" key="1">
    <citation type="submission" date="2019-03" db="EMBL/GenBank/DDBJ databases">
        <title>Genomic Encyclopedia of Type Strains, Phase IV (KMG-IV): sequencing the most valuable type-strain genomes for metagenomic binning, comparative biology and taxonomic classification.</title>
        <authorList>
            <person name="Goeker M."/>
        </authorList>
    </citation>
    <scope>NUCLEOTIDE SEQUENCE [LARGE SCALE GENOMIC DNA]</scope>
    <source>
        <strain evidence="1 2">DSM 19610</strain>
    </source>
</reference>
<evidence type="ECO:0000313" key="2">
    <source>
        <dbReference type="Proteomes" id="UP000295707"/>
    </source>
</evidence>
<proteinExistence type="predicted"/>
<comment type="caution">
    <text evidence="1">The sequence shown here is derived from an EMBL/GenBank/DDBJ whole genome shotgun (WGS) entry which is preliminary data.</text>
</comment>
<keyword evidence="2" id="KW-1185">Reference proteome</keyword>
<organism evidence="1 2">
    <name type="scientific">Thiogranum longum</name>
    <dbReference type="NCBI Taxonomy" id="1537524"/>
    <lineage>
        <taxon>Bacteria</taxon>
        <taxon>Pseudomonadati</taxon>
        <taxon>Pseudomonadota</taxon>
        <taxon>Gammaproteobacteria</taxon>
        <taxon>Chromatiales</taxon>
        <taxon>Ectothiorhodospiraceae</taxon>
        <taxon>Thiogranum</taxon>
    </lineage>
</organism>
<gene>
    <name evidence="1" type="ORF">DFR30_0458</name>
</gene>
<dbReference type="OrthoDB" id="5771673at2"/>
<accession>A0A4V2PGK9</accession>
<name>A0A4V2PGK9_9GAMM</name>
<evidence type="ECO:0000313" key="1">
    <source>
        <dbReference type="EMBL" id="TCK17236.1"/>
    </source>
</evidence>